<reference evidence="3" key="1">
    <citation type="submission" date="2023-10" db="EMBL/GenBank/DDBJ databases">
        <title>Development of a sustainable strategy for remediation of hydrocarbon-contaminated territories based on the waste exchange concept.</title>
        <authorList>
            <person name="Krivoruchko A."/>
        </authorList>
    </citation>
    <scope>NUCLEOTIDE SEQUENCE</scope>
    <source>
        <strain evidence="3">IEGM 1175</strain>
    </source>
</reference>
<feature type="chain" id="PRO_5042093853" evidence="1">
    <location>
        <begin position="33"/>
        <end position="190"/>
    </location>
</feature>
<sequence>MQSLRVGRRRLRNLACAGVAVGVLAVGPVADAAPVGSRAGMSSPLPGPVSVSTPFDPPAQRWLPGHRGVDLSGTVLESVRAPADGTVLFAGAVGGRPVLSIDHGGGVRTTYEPVRATVRAGDHVVEGVEVGRLLAGHHGCPVEACLHWGARVTSGDPSGDDDDYVDPLSLLADSERPIRLKPTRPGDGAG</sequence>
<keyword evidence="1" id="KW-0732">Signal</keyword>
<name>A0AAE4QWU9_9ACTN</name>
<dbReference type="EMBL" id="JAWLKJ010000001">
    <property type="protein sequence ID" value="MDV6297833.1"/>
    <property type="molecule type" value="Genomic_DNA"/>
</dbReference>
<dbReference type="Gene3D" id="2.70.70.10">
    <property type="entry name" value="Glucose Permease (Domain IIA)"/>
    <property type="match status" value="1"/>
</dbReference>
<dbReference type="AlphaFoldDB" id="A0AAE4QWU9"/>
<dbReference type="InterPro" id="IPR011055">
    <property type="entry name" value="Dup_hybrid_motif"/>
</dbReference>
<dbReference type="Proteomes" id="UP001185873">
    <property type="component" value="Unassembled WGS sequence"/>
</dbReference>
<dbReference type="RefSeq" id="WP_317468372.1">
    <property type="nucleotide sequence ID" value="NZ_JAWLKJ010000001.1"/>
</dbReference>
<dbReference type="PANTHER" id="PTHR21666:SF270">
    <property type="entry name" value="MUREIN HYDROLASE ACTIVATOR ENVC"/>
    <property type="match status" value="1"/>
</dbReference>
<feature type="signal peptide" evidence="1">
    <location>
        <begin position="1"/>
        <end position="32"/>
    </location>
</feature>
<dbReference type="Pfam" id="PF01551">
    <property type="entry name" value="Peptidase_M23"/>
    <property type="match status" value="1"/>
</dbReference>
<dbReference type="SUPFAM" id="SSF51261">
    <property type="entry name" value="Duplicated hybrid motif"/>
    <property type="match status" value="1"/>
</dbReference>
<evidence type="ECO:0000313" key="3">
    <source>
        <dbReference type="EMBL" id="MDV6297833.1"/>
    </source>
</evidence>
<feature type="domain" description="M23ase beta-sheet core" evidence="2">
    <location>
        <begin position="65"/>
        <end position="153"/>
    </location>
</feature>
<dbReference type="PANTHER" id="PTHR21666">
    <property type="entry name" value="PEPTIDASE-RELATED"/>
    <property type="match status" value="1"/>
</dbReference>
<gene>
    <name evidence="3" type="ORF">R3P82_01770</name>
</gene>
<dbReference type="InterPro" id="IPR016047">
    <property type="entry name" value="M23ase_b-sheet_dom"/>
</dbReference>
<dbReference type="GO" id="GO:0004222">
    <property type="term" value="F:metalloendopeptidase activity"/>
    <property type="evidence" value="ECO:0007669"/>
    <property type="project" value="TreeGrafter"/>
</dbReference>
<dbReference type="CDD" id="cd12797">
    <property type="entry name" value="M23_peptidase"/>
    <property type="match status" value="1"/>
</dbReference>
<dbReference type="InterPro" id="IPR050570">
    <property type="entry name" value="Cell_wall_metabolism_enzyme"/>
</dbReference>
<evidence type="ECO:0000256" key="1">
    <source>
        <dbReference type="SAM" id="SignalP"/>
    </source>
</evidence>
<evidence type="ECO:0000313" key="4">
    <source>
        <dbReference type="Proteomes" id="UP001185873"/>
    </source>
</evidence>
<proteinExistence type="predicted"/>
<organism evidence="3 4">
    <name type="scientific">Dietzia maris</name>
    <dbReference type="NCBI Taxonomy" id="37915"/>
    <lineage>
        <taxon>Bacteria</taxon>
        <taxon>Bacillati</taxon>
        <taxon>Actinomycetota</taxon>
        <taxon>Actinomycetes</taxon>
        <taxon>Mycobacteriales</taxon>
        <taxon>Dietziaceae</taxon>
        <taxon>Dietzia</taxon>
    </lineage>
</organism>
<comment type="caution">
    <text evidence="3">The sequence shown here is derived from an EMBL/GenBank/DDBJ whole genome shotgun (WGS) entry which is preliminary data.</text>
</comment>
<evidence type="ECO:0000259" key="2">
    <source>
        <dbReference type="Pfam" id="PF01551"/>
    </source>
</evidence>
<protein>
    <submittedName>
        <fullName evidence="3">Peptidoglycan DD-metalloendopeptidase family protein</fullName>
    </submittedName>
</protein>
<accession>A0AAE4QWU9</accession>